<organism evidence="2">
    <name type="scientific">Mycobacterium xenopi 4042</name>
    <dbReference type="NCBI Taxonomy" id="1299334"/>
    <lineage>
        <taxon>Bacteria</taxon>
        <taxon>Bacillati</taxon>
        <taxon>Actinomycetota</taxon>
        <taxon>Actinomycetes</taxon>
        <taxon>Mycobacteriales</taxon>
        <taxon>Mycobacteriaceae</taxon>
        <taxon>Mycobacterium</taxon>
    </lineage>
</organism>
<dbReference type="AlphaFoldDB" id="X8AGV9"/>
<protein>
    <submittedName>
        <fullName evidence="2">Uncharacterized protein</fullName>
    </submittedName>
</protein>
<evidence type="ECO:0000256" key="1">
    <source>
        <dbReference type="SAM" id="MobiDB-lite"/>
    </source>
</evidence>
<sequence>MANAFDPSIRAASLEGPKQATPASRSASATRAPAVSRADHHQIRPHPAGQRNNFFRRGDVDRVLLGDQRGPGVAGAMASASTSGSSRSASSRACSRAPEPITKTRTTRHPSGRPG</sequence>
<evidence type="ECO:0000313" key="2">
    <source>
        <dbReference type="EMBL" id="EUA31157.1"/>
    </source>
</evidence>
<reference evidence="2" key="1">
    <citation type="submission" date="2014-01" db="EMBL/GenBank/DDBJ databases">
        <authorList>
            <person name="Brown-Elliot B."/>
            <person name="Wallace R."/>
            <person name="Lenaerts A."/>
            <person name="Ordway D."/>
            <person name="DeGroote M.A."/>
            <person name="Parker T."/>
            <person name="Sizemore C."/>
            <person name="Tallon L.J."/>
            <person name="Sadzewicz L.K."/>
            <person name="Sengamalay N."/>
            <person name="Fraser C.M."/>
            <person name="Hine E."/>
            <person name="Shefchek K.A."/>
            <person name="Das S.P."/>
            <person name="Tettelin H."/>
        </authorList>
    </citation>
    <scope>NUCLEOTIDE SEQUENCE [LARGE SCALE GENOMIC DNA]</scope>
    <source>
        <strain evidence="2">4042</strain>
    </source>
</reference>
<accession>X8AGV9</accession>
<comment type="caution">
    <text evidence="2">The sequence shown here is derived from an EMBL/GenBank/DDBJ whole genome shotgun (WGS) entry which is preliminary data.</text>
</comment>
<feature type="region of interest" description="Disordered" evidence="1">
    <location>
        <begin position="1"/>
        <end position="115"/>
    </location>
</feature>
<gene>
    <name evidence="2" type="ORF">I553_0012</name>
</gene>
<feature type="compositionally biased region" description="Low complexity" evidence="1">
    <location>
        <begin position="74"/>
        <end position="97"/>
    </location>
</feature>
<name>X8AGV9_MYCXE</name>
<feature type="compositionally biased region" description="Low complexity" evidence="1">
    <location>
        <begin position="20"/>
        <end position="36"/>
    </location>
</feature>
<dbReference type="EMBL" id="JAOB01000058">
    <property type="protein sequence ID" value="EUA31157.1"/>
    <property type="molecule type" value="Genomic_DNA"/>
</dbReference>
<proteinExistence type="predicted"/>
<feature type="compositionally biased region" description="Basic residues" evidence="1">
    <location>
        <begin position="105"/>
        <end position="115"/>
    </location>
</feature>